<evidence type="ECO:0000256" key="1">
    <source>
        <dbReference type="SAM" id="MobiDB-lite"/>
    </source>
</evidence>
<evidence type="ECO:0000313" key="3">
    <source>
        <dbReference type="Proteomes" id="UP000192726"/>
    </source>
</evidence>
<dbReference type="Gene3D" id="3.40.50.10330">
    <property type="entry name" value="Probable inorganic polyphosphate/atp-NAD kinase, domain 1"/>
    <property type="match status" value="1"/>
</dbReference>
<dbReference type="InterPro" id="IPR017438">
    <property type="entry name" value="ATP-NAD_kinase_N"/>
</dbReference>
<proteinExistence type="predicted"/>
<dbReference type="STRING" id="553510.B1H19_20135"/>
<dbReference type="OrthoDB" id="142078at2"/>
<feature type="region of interest" description="Disordered" evidence="1">
    <location>
        <begin position="218"/>
        <end position="303"/>
    </location>
</feature>
<feature type="compositionally biased region" description="Basic and acidic residues" evidence="1">
    <location>
        <begin position="253"/>
        <end position="262"/>
    </location>
</feature>
<dbReference type="SUPFAM" id="SSF111331">
    <property type="entry name" value="NAD kinase/diacylglycerol kinase-like"/>
    <property type="match status" value="1"/>
</dbReference>
<organism evidence="2 3">
    <name type="scientific">Streptomyces gilvosporeus</name>
    <dbReference type="NCBI Taxonomy" id="553510"/>
    <lineage>
        <taxon>Bacteria</taxon>
        <taxon>Bacillati</taxon>
        <taxon>Actinomycetota</taxon>
        <taxon>Actinomycetes</taxon>
        <taxon>Kitasatosporales</taxon>
        <taxon>Streptomycetaceae</taxon>
        <taxon>Streptomyces</taxon>
    </lineage>
</organism>
<feature type="compositionally biased region" description="Gly residues" evidence="1">
    <location>
        <begin position="264"/>
        <end position="277"/>
    </location>
</feature>
<feature type="compositionally biased region" description="Basic and acidic residues" evidence="1">
    <location>
        <begin position="278"/>
        <end position="294"/>
    </location>
</feature>
<sequence length="360" mass="36774">MVIDPVARRTDGESVRIARDVLCAGAAGAGAKICLPEGPEEFARALARRGQRRPVVIGDDRALLRAVGLLHKERELARVPVSVVPVGAPAALALSRLLGVPTDTVAAARTVLDGGERAMDLLTDDSDGIVLGGLRIPCADGAPVAGLAPLVERAGPVADHRSWWEPAARTARTALALLAPGAGRSLGLGPGGRHGRAPEHRLRIEADGVLLADLDRPVRGVSVTTGPDPEEDRGAAGADGGRRGAGGGFGRDGGGEGRREGDGWDAGAGHDGGGGRDGGSRHDGGARPDARGGPDGRGGGGLAEIEVRWPDGARPVRAQARAVTVSGADFHYRADAVVGGPVRTRTWTVQAGAWRLTVPR</sequence>
<reference evidence="2 3" key="1">
    <citation type="submission" date="2017-04" db="EMBL/GenBank/DDBJ databases">
        <title>Complete Genome Sequence of Streptomyces gilvosporeus F607, a Capable Producer of Natamycin.</title>
        <authorList>
            <person name="Zong G."/>
            <person name="Zhong C."/>
            <person name="Fu J."/>
            <person name="Qin R."/>
            <person name="Cao G."/>
        </authorList>
    </citation>
    <scope>NUCLEOTIDE SEQUENCE [LARGE SCALE GENOMIC DNA]</scope>
    <source>
        <strain evidence="2 3">F607</strain>
    </source>
</reference>
<dbReference type="Proteomes" id="UP000192726">
    <property type="component" value="Chromosome"/>
</dbReference>
<evidence type="ECO:0008006" key="4">
    <source>
        <dbReference type="Google" id="ProtNLM"/>
    </source>
</evidence>
<gene>
    <name evidence="2" type="ORF">B1H19_20135</name>
</gene>
<dbReference type="RefSeq" id="WP_083106034.1">
    <property type="nucleotide sequence ID" value="NZ_CP020569.1"/>
</dbReference>
<accession>A0A1V0TTF9</accession>
<evidence type="ECO:0000313" key="2">
    <source>
        <dbReference type="EMBL" id="ARF56181.1"/>
    </source>
</evidence>
<keyword evidence="3" id="KW-1185">Reference proteome</keyword>
<protein>
    <recommendedName>
        <fullName evidence="4">DAGKc domain-containing protein</fullName>
    </recommendedName>
</protein>
<dbReference type="EMBL" id="CP020569">
    <property type="protein sequence ID" value="ARF56181.1"/>
    <property type="molecule type" value="Genomic_DNA"/>
</dbReference>
<dbReference type="AlphaFoldDB" id="A0A1V0TTF9"/>
<name>A0A1V0TTF9_9ACTN</name>
<dbReference type="KEGG" id="sgv:B1H19_20135"/>
<dbReference type="InterPro" id="IPR016064">
    <property type="entry name" value="NAD/diacylglycerol_kinase_sf"/>
</dbReference>
<feature type="compositionally biased region" description="Gly residues" evidence="1">
    <location>
        <begin position="237"/>
        <end position="252"/>
    </location>
</feature>